<feature type="domain" description="Luciferase-like" evidence="6">
    <location>
        <begin position="40"/>
        <end position="212"/>
    </location>
</feature>
<keyword evidence="2" id="KW-0288">FMN</keyword>
<keyword evidence="4 7" id="KW-0503">Monooxygenase</keyword>
<gene>
    <name evidence="7" type="ordered locus">Caci_2329</name>
</gene>
<evidence type="ECO:0000313" key="7">
    <source>
        <dbReference type="EMBL" id="ACU71247.1"/>
    </source>
</evidence>
<dbReference type="InParanoid" id="C7QJM4"/>
<sequence length="339" mass="36359">MSGPAPGHASGHDQPQQAAVGKDGGMRPFRFLATIADDDDILDLIPLARRAEAMGCHGFVIPDHLMSPAPLLPLAQVAAVTERLRVGTFVLNNSLRHPAVLAQELATLDRLSGGRLDIGIGAGWNKPEYDAIGIPFEPVGVRIKQLTEALAIIKGCFAEGAFSFAGEYYTITDLDGAPAPVQRPHPPFFLGGGGKRFLTLAAREAQVIGLAPRLLGGDVPRLDAPSITAAATEEKIGWIREAAGERFAEIELNAYPTGGPSVVTTEPRIEAQRRVDRIREQTGVELTVEDILESPHSYIGTVKDLIAKFLELRERFGISSFLIDDLDRLAPVVEALAGQ</sequence>
<evidence type="ECO:0000256" key="1">
    <source>
        <dbReference type="ARBA" id="ARBA00022630"/>
    </source>
</evidence>
<evidence type="ECO:0000256" key="2">
    <source>
        <dbReference type="ARBA" id="ARBA00022643"/>
    </source>
</evidence>
<evidence type="ECO:0000256" key="5">
    <source>
        <dbReference type="SAM" id="MobiDB-lite"/>
    </source>
</evidence>
<protein>
    <submittedName>
        <fullName evidence="7">Luciferase-like monooxygenase</fullName>
    </submittedName>
</protein>
<dbReference type="EMBL" id="CP001700">
    <property type="protein sequence ID" value="ACU71247.1"/>
    <property type="molecule type" value="Genomic_DNA"/>
</dbReference>
<keyword evidence="1" id="KW-0285">Flavoprotein</keyword>
<dbReference type="InterPro" id="IPR011251">
    <property type="entry name" value="Luciferase-like_dom"/>
</dbReference>
<accession>C7QJM4</accession>
<keyword evidence="3" id="KW-0560">Oxidoreductase</keyword>
<evidence type="ECO:0000259" key="6">
    <source>
        <dbReference type="Pfam" id="PF00296"/>
    </source>
</evidence>
<name>C7QJM4_CATAD</name>
<dbReference type="HOGENOM" id="CLU_027853_6_3_11"/>
<evidence type="ECO:0000256" key="3">
    <source>
        <dbReference type="ARBA" id="ARBA00023002"/>
    </source>
</evidence>
<dbReference type="STRING" id="479433.Caci_2329"/>
<reference evidence="7 8" key="1">
    <citation type="journal article" date="2009" name="Stand. Genomic Sci.">
        <title>Complete genome sequence of Catenulispora acidiphila type strain (ID 139908).</title>
        <authorList>
            <person name="Copeland A."/>
            <person name="Lapidus A."/>
            <person name="Glavina Del Rio T."/>
            <person name="Nolan M."/>
            <person name="Lucas S."/>
            <person name="Chen F."/>
            <person name="Tice H."/>
            <person name="Cheng J.F."/>
            <person name="Bruce D."/>
            <person name="Goodwin L."/>
            <person name="Pitluck S."/>
            <person name="Mikhailova N."/>
            <person name="Pati A."/>
            <person name="Ivanova N."/>
            <person name="Mavromatis K."/>
            <person name="Chen A."/>
            <person name="Palaniappan K."/>
            <person name="Chain P."/>
            <person name="Land M."/>
            <person name="Hauser L."/>
            <person name="Chang Y.J."/>
            <person name="Jeffries C.D."/>
            <person name="Chertkov O."/>
            <person name="Brettin T."/>
            <person name="Detter J.C."/>
            <person name="Han C."/>
            <person name="Ali Z."/>
            <person name="Tindall B.J."/>
            <person name="Goker M."/>
            <person name="Bristow J."/>
            <person name="Eisen J.A."/>
            <person name="Markowitz V."/>
            <person name="Hugenholtz P."/>
            <person name="Kyrpides N.C."/>
            <person name="Klenk H.P."/>
        </authorList>
    </citation>
    <scope>NUCLEOTIDE SEQUENCE [LARGE SCALE GENOMIC DNA]</scope>
    <source>
        <strain evidence="8">DSM 44928 / JCM 14897 / NBRC 102108 / NRRL B-24433 / ID139908</strain>
    </source>
</reference>
<dbReference type="PANTHER" id="PTHR42847:SF4">
    <property type="entry name" value="ALKANESULFONATE MONOOXYGENASE-RELATED"/>
    <property type="match status" value="1"/>
</dbReference>
<dbReference type="Gene3D" id="3.20.20.30">
    <property type="entry name" value="Luciferase-like domain"/>
    <property type="match status" value="1"/>
</dbReference>
<dbReference type="eggNOG" id="COG2141">
    <property type="taxonomic scope" value="Bacteria"/>
</dbReference>
<dbReference type="InterPro" id="IPR019923">
    <property type="entry name" value="Lucif-like_OxRdtase_MSMEG_2516"/>
</dbReference>
<dbReference type="NCBIfam" id="TIGR03621">
    <property type="entry name" value="F420_MSMEG_2516"/>
    <property type="match status" value="1"/>
</dbReference>
<dbReference type="Pfam" id="PF00296">
    <property type="entry name" value="Bac_luciferase"/>
    <property type="match status" value="1"/>
</dbReference>
<dbReference type="GO" id="GO:0008726">
    <property type="term" value="F:alkanesulfonate monooxygenase activity"/>
    <property type="evidence" value="ECO:0007669"/>
    <property type="project" value="TreeGrafter"/>
</dbReference>
<evidence type="ECO:0000256" key="4">
    <source>
        <dbReference type="ARBA" id="ARBA00023033"/>
    </source>
</evidence>
<keyword evidence="8" id="KW-1185">Reference proteome</keyword>
<organism evidence="7 8">
    <name type="scientific">Catenulispora acidiphila (strain DSM 44928 / JCM 14897 / NBRC 102108 / NRRL B-24433 / ID139908)</name>
    <dbReference type="NCBI Taxonomy" id="479433"/>
    <lineage>
        <taxon>Bacteria</taxon>
        <taxon>Bacillati</taxon>
        <taxon>Actinomycetota</taxon>
        <taxon>Actinomycetes</taxon>
        <taxon>Catenulisporales</taxon>
        <taxon>Catenulisporaceae</taxon>
        <taxon>Catenulispora</taxon>
    </lineage>
</organism>
<dbReference type="InterPro" id="IPR036661">
    <property type="entry name" value="Luciferase-like_sf"/>
</dbReference>
<dbReference type="PANTHER" id="PTHR42847">
    <property type="entry name" value="ALKANESULFONATE MONOOXYGENASE"/>
    <property type="match status" value="1"/>
</dbReference>
<feature type="region of interest" description="Disordered" evidence="5">
    <location>
        <begin position="1"/>
        <end position="23"/>
    </location>
</feature>
<dbReference type="SUPFAM" id="SSF51679">
    <property type="entry name" value="Bacterial luciferase-like"/>
    <property type="match status" value="1"/>
</dbReference>
<dbReference type="InterPro" id="IPR050172">
    <property type="entry name" value="SsuD_RutA_monooxygenase"/>
</dbReference>
<evidence type="ECO:0000313" key="8">
    <source>
        <dbReference type="Proteomes" id="UP000000851"/>
    </source>
</evidence>
<dbReference type="KEGG" id="cai:Caci_2329"/>
<proteinExistence type="predicted"/>
<dbReference type="Proteomes" id="UP000000851">
    <property type="component" value="Chromosome"/>
</dbReference>
<dbReference type="GO" id="GO:0046306">
    <property type="term" value="P:alkanesulfonate catabolic process"/>
    <property type="evidence" value="ECO:0007669"/>
    <property type="project" value="TreeGrafter"/>
</dbReference>
<dbReference type="AlphaFoldDB" id="C7QJM4"/>